<dbReference type="PANTHER" id="PTHR43857">
    <property type="entry name" value="BLR7761 PROTEIN"/>
    <property type="match status" value="1"/>
</dbReference>
<accession>A0A6G8RSS8</accession>
<dbReference type="Proteomes" id="UP000502297">
    <property type="component" value="Chromosome"/>
</dbReference>
<dbReference type="PANTHER" id="PTHR43857:SF1">
    <property type="entry name" value="YJGH FAMILY PROTEIN"/>
    <property type="match status" value="1"/>
</dbReference>
<organism evidence="1 2">
    <name type="scientific">Acinetobacter shaoyimingii</name>
    <dbReference type="NCBI Taxonomy" id="2715164"/>
    <lineage>
        <taxon>Bacteria</taxon>
        <taxon>Pseudomonadati</taxon>
        <taxon>Pseudomonadota</taxon>
        <taxon>Gammaproteobacteria</taxon>
        <taxon>Moraxellales</taxon>
        <taxon>Moraxellaceae</taxon>
        <taxon>Acinetobacter</taxon>
    </lineage>
</organism>
<dbReference type="InterPro" id="IPR035959">
    <property type="entry name" value="RutC-like_sf"/>
</dbReference>
<dbReference type="InterPro" id="IPR006175">
    <property type="entry name" value="YjgF/YER057c/UK114"/>
</dbReference>
<dbReference type="KEGG" id="asha:G8E00_03045"/>
<dbReference type="RefSeq" id="WP_166008469.1">
    <property type="nucleotide sequence ID" value="NZ_CP049801.1"/>
</dbReference>
<evidence type="ECO:0000313" key="2">
    <source>
        <dbReference type="Proteomes" id="UP000502297"/>
    </source>
</evidence>
<reference evidence="1 2" key="1">
    <citation type="submission" date="2020-03" db="EMBL/GenBank/DDBJ databases">
        <authorList>
            <person name="Zhu W."/>
        </authorList>
    </citation>
    <scope>NUCLEOTIDE SEQUENCE [LARGE SCALE GENOMIC DNA]</scope>
    <source>
        <strain evidence="1 2">323-1</strain>
    </source>
</reference>
<dbReference type="Gene3D" id="3.30.1330.40">
    <property type="entry name" value="RutC-like"/>
    <property type="match status" value="1"/>
</dbReference>
<dbReference type="AlphaFoldDB" id="A0A6G8RSS8"/>
<evidence type="ECO:0000313" key="1">
    <source>
        <dbReference type="EMBL" id="QIO05019.1"/>
    </source>
</evidence>
<proteinExistence type="predicted"/>
<gene>
    <name evidence="1" type="ORF">G8E00_03045</name>
</gene>
<dbReference type="CDD" id="cd00448">
    <property type="entry name" value="YjgF_YER057c_UK114_family"/>
    <property type="match status" value="1"/>
</dbReference>
<dbReference type="EMBL" id="CP049801">
    <property type="protein sequence ID" value="QIO05019.1"/>
    <property type="molecule type" value="Genomic_DNA"/>
</dbReference>
<sequence length="153" mass="17302">MKNTTQQNTHLPAIQTQQHQTCFTLINPETLYDPSAFGYSHIVEVQNFNRIIHIAGQSGEDIQGHLSSDFTEQVQQTFKNLEHALHAVGGQFADIAVLKVLMVDHNTHKHDILIQHSQQYWSDSRFPVCTLIPVPCLAKPEMLIEIDATAYVL</sequence>
<name>A0A6G8RSS8_9GAMM</name>
<dbReference type="SUPFAM" id="SSF55298">
    <property type="entry name" value="YjgF-like"/>
    <property type="match status" value="1"/>
</dbReference>
<keyword evidence="2" id="KW-1185">Reference proteome</keyword>
<dbReference type="Pfam" id="PF01042">
    <property type="entry name" value="Ribonuc_L-PSP"/>
    <property type="match status" value="1"/>
</dbReference>
<protein>
    <submittedName>
        <fullName evidence="1">RidA family protein</fullName>
    </submittedName>
</protein>